<sequence>METINVVVNDDKKTVYRQTDDDGNLPTKPFVAPELTVADVPTVDTSVNNCGDSSKSTQKEVMADVSETVPSSHV</sequence>
<dbReference type="EMBL" id="SSTE01020983">
    <property type="protein sequence ID" value="KAA0033041.1"/>
    <property type="molecule type" value="Genomic_DNA"/>
</dbReference>
<gene>
    <name evidence="3" type="ORF">E5676_scaffold121G00610</name>
    <name evidence="2" type="ORF">E6C27_scaffold269G001460</name>
</gene>
<dbReference type="Proteomes" id="UP000321393">
    <property type="component" value="Unassembled WGS sequence"/>
</dbReference>
<protein>
    <submittedName>
        <fullName evidence="2">Uncharacterized protein</fullName>
    </submittedName>
</protein>
<proteinExistence type="predicted"/>
<name>A0A5A7SU41_CUCMM</name>
<evidence type="ECO:0000313" key="2">
    <source>
        <dbReference type="EMBL" id="KAA0033041.1"/>
    </source>
</evidence>
<dbReference type="EMBL" id="SSTD01014931">
    <property type="protein sequence ID" value="TYK03456.1"/>
    <property type="molecule type" value="Genomic_DNA"/>
</dbReference>
<reference evidence="4 5" key="1">
    <citation type="submission" date="2019-08" db="EMBL/GenBank/DDBJ databases">
        <title>Draft genome sequences of two oriental melons (Cucumis melo L. var makuwa).</title>
        <authorList>
            <person name="Kwon S.-Y."/>
        </authorList>
    </citation>
    <scope>NUCLEOTIDE SEQUENCE [LARGE SCALE GENOMIC DNA]</scope>
    <source>
        <strain evidence="5">cv. Chang Bougi</strain>
        <strain evidence="4">cv. SW 3</strain>
        <tissue evidence="2">Leaf</tissue>
    </source>
</reference>
<organism evidence="2 4">
    <name type="scientific">Cucumis melo var. makuwa</name>
    <name type="common">Oriental melon</name>
    <dbReference type="NCBI Taxonomy" id="1194695"/>
    <lineage>
        <taxon>Eukaryota</taxon>
        <taxon>Viridiplantae</taxon>
        <taxon>Streptophyta</taxon>
        <taxon>Embryophyta</taxon>
        <taxon>Tracheophyta</taxon>
        <taxon>Spermatophyta</taxon>
        <taxon>Magnoliopsida</taxon>
        <taxon>eudicotyledons</taxon>
        <taxon>Gunneridae</taxon>
        <taxon>Pentapetalae</taxon>
        <taxon>rosids</taxon>
        <taxon>fabids</taxon>
        <taxon>Cucurbitales</taxon>
        <taxon>Cucurbitaceae</taxon>
        <taxon>Benincaseae</taxon>
        <taxon>Cucumis</taxon>
    </lineage>
</organism>
<dbReference type="AlphaFoldDB" id="A0A5A7SU41"/>
<feature type="compositionally biased region" description="Polar residues" evidence="1">
    <location>
        <begin position="46"/>
        <end position="56"/>
    </location>
</feature>
<comment type="caution">
    <text evidence="2">The sequence shown here is derived from an EMBL/GenBank/DDBJ whole genome shotgun (WGS) entry which is preliminary data.</text>
</comment>
<evidence type="ECO:0000313" key="3">
    <source>
        <dbReference type="EMBL" id="TYK03456.1"/>
    </source>
</evidence>
<evidence type="ECO:0000256" key="1">
    <source>
        <dbReference type="SAM" id="MobiDB-lite"/>
    </source>
</evidence>
<dbReference type="Proteomes" id="UP000321947">
    <property type="component" value="Unassembled WGS sequence"/>
</dbReference>
<accession>A0A5A7SU41</accession>
<evidence type="ECO:0000313" key="5">
    <source>
        <dbReference type="Proteomes" id="UP000321947"/>
    </source>
</evidence>
<feature type="region of interest" description="Disordered" evidence="1">
    <location>
        <begin position="46"/>
        <end position="74"/>
    </location>
</feature>
<evidence type="ECO:0000313" key="4">
    <source>
        <dbReference type="Proteomes" id="UP000321393"/>
    </source>
</evidence>